<dbReference type="Proteomes" id="UP000230750">
    <property type="component" value="Unassembled WGS sequence"/>
</dbReference>
<accession>A0A2G8K9S0</accession>
<dbReference type="AlphaFoldDB" id="A0A2G8K9S0"/>
<organism evidence="1 2">
    <name type="scientific">Stichopus japonicus</name>
    <name type="common">Sea cucumber</name>
    <dbReference type="NCBI Taxonomy" id="307972"/>
    <lineage>
        <taxon>Eukaryota</taxon>
        <taxon>Metazoa</taxon>
        <taxon>Echinodermata</taxon>
        <taxon>Eleutherozoa</taxon>
        <taxon>Echinozoa</taxon>
        <taxon>Holothuroidea</taxon>
        <taxon>Aspidochirotacea</taxon>
        <taxon>Aspidochirotida</taxon>
        <taxon>Stichopodidae</taxon>
        <taxon>Apostichopus</taxon>
    </lineage>
</organism>
<evidence type="ECO:0000313" key="2">
    <source>
        <dbReference type="Proteomes" id="UP000230750"/>
    </source>
</evidence>
<dbReference type="InterPro" id="IPR011044">
    <property type="entry name" value="Quino_amine_DH_bsu"/>
</dbReference>
<name>A0A2G8K9S0_STIJA</name>
<evidence type="ECO:0000313" key="1">
    <source>
        <dbReference type="EMBL" id="PIK44754.1"/>
    </source>
</evidence>
<dbReference type="EMBL" id="MRZV01000757">
    <property type="protein sequence ID" value="PIK44754.1"/>
    <property type="molecule type" value="Genomic_DNA"/>
</dbReference>
<dbReference type="OrthoDB" id="10673458at2759"/>
<proteinExistence type="predicted"/>
<dbReference type="SUPFAM" id="SSF50969">
    <property type="entry name" value="YVTN repeat-like/Quinoprotein amine dehydrogenase"/>
    <property type="match status" value="1"/>
</dbReference>
<keyword evidence="2" id="KW-1185">Reference proteome</keyword>
<comment type="caution">
    <text evidence="1">The sequence shown here is derived from an EMBL/GenBank/DDBJ whole genome shotgun (WGS) entry which is preliminary data.</text>
</comment>
<sequence>MDVETRGIITKLLFQINASPQFLQVDCRSNAYHIFYSVNGDGLYRIDMDSDNLLRILDYEGQTIDAFDYNAHSGLFALVEGGNLHVWDYGSSVSNNFPVLFSDTSEIVKWLPTAVVAVTVATAPDGTPFVVSSSTIQPPNLRASTGPRDTVTLTGTTSLPVNNVNDLYFCYVEDDCLIGCKHE</sequence>
<reference evidence="1 2" key="1">
    <citation type="journal article" date="2017" name="PLoS Biol.">
        <title>The sea cucumber genome provides insights into morphological evolution and visceral regeneration.</title>
        <authorList>
            <person name="Zhang X."/>
            <person name="Sun L."/>
            <person name="Yuan J."/>
            <person name="Sun Y."/>
            <person name="Gao Y."/>
            <person name="Zhang L."/>
            <person name="Li S."/>
            <person name="Dai H."/>
            <person name="Hamel J.F."/>
            <person name="Liu C."/>
            <person name="Yu Y."/>
            <person name="Liu S."/>
            <person name="Lin W."/>
            <person name="Guo K."/>
            <person name="Jin S."/>
            <person name="Xu P."/>
            <person name="Storey K.B."/>
            <person name="Huan P."/>
            <person name="Zhang T."/>
            <person name="Zhou Y."/>
            <person name="Zhang J."/>
            <person name="Lin C."/>
            <person name="Li X."/>
            <person name="Xing L."/>
            <person name="Huo D."/>
            <person name="Sun M."/>
            <person name="Wang L."/>
            <person name="Mercier A."/>
            <person name="Li F."/>
            <person name="Yang H."/>
            <person name="Xiang J."/>
        </authorList>
    </citation>
    <scope>NUCLEOTIDE SEQUENCE [LARGE SCALE GENOMIC DNA]</scope>
    <source>
        <strain evidence="1">Shaxun</strain>
        <tissue evidence="1">Muscle</tissue>
    </source>
</reference>
<gene>
    <name evidence="1" type="ORF">BSL78_18392</name>
</gene>
<protein>
    <submittedName>
        <fullName evidence="1">Uncharacterized protein</fullName>
    </submittedName>
</protein>